<dbReference type="GO" id="GO:0008270">
    <property type="term" value="F:zinc ion binding"/>
    <property type="evidence" value="ECO:0007669"/>
    <property type="project" value="UniProtKB-KW"/>
</dbReference>
<reference evidence="4" key="1">
    <citation type="submission" date="2014-01" db="EMBL/GenBank/DDBJ databases">
        <title>The genome of the white-rot fungus Pycnoporus cinnabarinus: a basidiomycete model with a versatile arsenal for lignocellulosic biomass breakdown.</title>
        <authorList>
            <person name="Levasseur A."/>
            <person name="Lomascolo A."/>
            <person name="Ruiz-Duenas F.J."/>
            <person name="Uzan E."/>
            <person name="Piumi F."/>
            <person name="Kues U."/>
            <person name="Ram A.F.J."/>
            <person name="Murat C."/>
            <person name="Haon M."/>
            <person name="Benoit I."/>
            <person name="Arfi Y."/>
            <person name="Chevret D."/>
            <person name="Drula E."/>
            <person name="Kwon M.J."/>
            <person name="Gouret P."/>
            <person name="Lesage-Meessen L."/>
            <person name="Lombard V."/>
            <person name="Mariette J."/>
            <person name="Noirot C."/>
            <person name="Park J."/>
            <person name="Patyshakuliyeva A."/>
            <person name="Wieneger R.A.B."/>
            <person name="Wosten H.A.B."/>
            <person name="Martin F."/>
            <person name="Coutinho P.M."/>
            <person name="de Vries R."/>
            <person name="Martinez A.T."/>
            <person name="Klopp C."/>
            <person name="Pontarotti P."/>
            <person name="Henrissat B."/>
            <person name="Record E."/>
        </authorList>
    </citation>
    <scope>NUCLEOTIDE SEQUENCE [LARGE SCALE GENOMIC DNA]</scope>
    <source>
        <strain evidence="4">BRFM137</strain>
    </source>
</reference>
<organism evidence="4 5">
    <name type="scientific">Pycnoporus cinnabarinus</name>
    <name type="common">Cinnabar-red polypore</name>
    <name type="synonym">Trametes cinnabarina</name>
    <dbReference type="NCBI Taxonomy" id="5643"/>
    <lineage>
        <taxon>Eukaryota</taxon>
        <taxon>Fungi</taxon>
        <taxon>Dikarya</taxon>
        <taxon>Basidiomycota</taxon>
        <taxon>Agaricomycotina</taxon>
        <taxon>Agaricomycetes</taxon>
        <taxon>Polyporales</taxon>
        <taxon>Polyporaceae</taxon>
        <taxon>Trametes</taxon>
    </lineage>
</organism>
<keyword evidence="1" id="KW-0862">Zinc</keyword>
<accession>A0A060SUU4</accession>
<dbReference type="OrthoDB" id="4230923at2759"/>
<dbReference type="STRING" id="5643.A0A060SUU4"/>
<sequence>MRSRALRLEGEVARMATQAPTGGDRDTVTFSIPPALENSLTTIVDQALNKITEAVPSIVKEALNKASRTSPASSTVPPPAPIAHRPRPPSGPKELEVVISLPRGPRSSSRNTSPTELKARVDAALVSSGVPELAGVVTQGVRRRADGCLVVRAQSEPQAKLLQRFDDAWVKHFESDASLRRPTFALTVAAVPTAFDPNAKSARQAIYEANSDVIPSPDSVVSVRWLHNRPPSSVRSKSAASIVVVVSERSTADMLIWRGLYLYGTWCNTCKYVPPAMQCYHCQAFGHISKACPHLADSNHLKCARCAGNHAVRDCHCPAATKCTNIRTCTHIQVRCANCGGPHKSVSSTCPVKAEAQSSIAARLDNGSAYFDKSFVPPRGHGAASL</sequence>
<dbReference type="GO" id="GO:0003676">
    <property type="term" value="F:nucleic acid binding"/>
    <property type="evidence" value="ECO:0007669"/>
    <property type="project" value="InterPro"/>
</dbReference>
<keyword evidence="1" id="KW-0479">Metal-binding</keyword>
<dbReference type="EMBL" id="CCBP010000549">
    <property type="protein sequence ID" value="CDO77911.1"/>
    <property type="molecule type" value="Genomic_DNA"/>
</dbReference>
<evidence type="ECO:0000256" key="1">
    <source>
        <dbReference type="PROSITE-ProRule" id="PRU00047"/>
    </source>
</evidence>
<feature type="domain" description="CCHC-type" evidence="3">
    <location>
        <begin position="279"/>
        <end position="293"/>
    </location>
</feature>
<comment type="caution">
    <text evidence="4">The sequence shown here is derived from an EMBL/GenBank/DDBJ whole genome shotgun (WGS) entry which is preliminary data.</text>
</comment>
<dbReference type="PROSITE" id="PS50158">
    <property type="entry name" value="ZF_CCHC"/>
    <property type="match status" value="1"/>
</dbReference>
<protein>
    <recommendedName>
        <fullName evidence="3">CCHC-type domain-containing protein</fullName>
    </recommendedName>
</protein>
<evidence type="ECO:0000256" key="2">
    <source>
        <dbReference type="SAM" id="MobiDB-lite"/>
    </source>
</evidence>
<proteinExistence type="predicted"/>
<evidence type="ECO:0000259" key="3">
    <source>
        <dbReference type="PROSITE" id="PS50158"/>
    </source>
</evidence>
<feature type="compositionally biased region" description="Low complexity" evidence="2">
    <location>
        <begin position="66"/>
        <end position="75"/>
    </location>
</feature>
<name>A0A060SUU4_PYCCI</name>
<gene>
    <name evidence="4" type="ORF">BN946_scf184572.g2</name>
</gene>
<dbReference type="AlphaFoldDB" id="A0A060SUU4"/>
<feature type="region of interest" description="Disordered" evidence="2">
    <location>
        <begin position="64"/>
        <end position="95"/>
    </location>
</feature>
<keyword evidence="5" id="KW-1185">Reference proteome</keyword>
<keyword evidence="1" id="KW-0863">Zinc-finger</keyword>
<dbReference type="OMA" id="FIRITLK"/>
<evidence type="ECO:0000313" key="4">
    <source>
        <dbReference type="EMBL" id="CDO77911.1"/>
    </source>
</evidence>
<dbReference type="Proteomes" id="UP000029665">
    <property type="component" value="Unassembled WGS sequence"/>
</dbReference>
<dbReference type="InterPro" id="IPR001878">
    <property type="entry name" value="Znf_CCHC"/>
</dbReference>
<evidence type="ECO:0000313" key="5">
    <source>
        <dbReference type="Proteomes" id="UP000029665"/>
    </source>
</evidence>
<dbReference type="HOGENOM" id="CLU_715982_0_0_1"/>